<dbReference type="EMBL" id="BARU01049755">
    <property type="protein sequence ID" value="GAH96015.1"/>
    <property type="molecule type" value="Genomic_DNA"/>
</dbReference>
<comment type="caution">
    <text evidence="1">The sequence shown here is derived from an EMBL/GenBank/DDBJ whole genome shotgun (WGS) entry which is preliminary data.</text>
</comment>
<feature type="non-terminal residue" evidence="1">
    <location>
        <position position="37"/>
    </location>
</feature>
<protein>
    <submittedName>
        <fullName evidence="1">Uncharacterized protein</fullName>
    </submittedName>
</protein>
<accession>X1KQW2</accession>
<reference evidence="1" key="1">
    <citation type="journal article" date="2014" name="Front. Microbiol.">
        <title>High frequency of phylogenetically diverse reductive dehalogenase-homologous genes in deep subseafloor sedimentary metagenomes.</title>
        <authorList>
            <person name="Kawai M."/>
            <person name="Futagami T."/>
            <person name="Toyoda A."/>
            <person name="Takaki Y."/>
            <person name="Nishi S."/>
            <person name="Hori S."/>
            <person name="Arai W."/>
            <person name="Tsubouchi T."/>
            <person name="Morono Y."/>
            <person name="Uchiyama I."/>
            <person name="Ito T."/>
            <person name="Fujiyama A."/>
            <person name="Inagaki F."/>
            <person name="Takami H."/>
        </authorList>
    </citation>
    <scope>NUCLEOTIDE SEQUENCE</scope>
    <source>
        <strain evidence="1">Expedition CK06-06</strain>
    </source>
</reference>
<organism evidence="1">
    <name type="scientific">marine sediment metagenome</name>
    <dbReference type="NCBI Taxonomy" id="412755"/>
    <lineage>
        <taxon>unclassified sequences</taxon>
        <taxon>metagenomes</taxon>
        <taxon>ecological metagenomes</taxon>
    </lineage>
</organism>
<sequence length="37" mass="4250">PGHTVAGKNIWDMGFLDFKKEIYSSIEKLDFFNDTNA</sequence>
<name>X1KQW2_9ZZZZ</name>
<feature type="non-terminal residue" evidence="1">
    <location>
        <position position="1"/>
    </location>
</feature>
<evidence type="ECO:0000313" key="1">
    <source>
        <dbReference type="EMBL" id="GAH96015.1"/>
    </source>
</evidence>
<dbReference type="AlphaFoldDB" id="X1KQW2"/>
<gene>
    <name evidence="1" type="ORF">S03H2_73016</name>
</gene>
<proteinExistence type="predicted"/>